<evidence type="ECO:0000313" key="2">
    <source>
        <dbReference type="EMBL" id="MBB5079333.1"/>
    </source>
</evidence>
<reference evidence="2 3" key="1">
    <citation type="submission" date="2020-08" db="EMBL/GenBank/DDBJ databases">
        <title>Genomic Encyclopedia of Type Strains, Phase IV (KMG-IV): sequencing the most valuable type-strain genomes for metagenomic binning, comparative biology and taxonomic classification.</title>
        <authorList>
            <person name="Goeker M."/>
        </authorList>
    </citation>
    <scope>NUCLEOTIDE SEQUENCE [LARGE SCALE GENOMIC DNA]</scope>
    <source>
        <strain evidence="2 3">DSM 45385</strain>
    </source>
</reference>
<evidence type="ECO:0000259" key="1">
    <source>
        <dbReference type="Pfam" id="PF00144"/>
    </source>
</evidence>
<protein>
    <submittedName>
        <fullName evidence="2">CubicO group peptidase (Beta-lactamase class C family)</fullName>
    </submittedName>
</protein>
<gene>
    <name evidence="2" type="ORF">HNR40_004819</name>
</gene>
<dbReference type="InterPro" id="IPR050789">
    <property type="entry name" value="Diverse_Enzym_Activities"/>
</dbReference>
<dbReference type="PANTHER" id="PTHR43283">
    <property type="entry name" value="BETA-LACTAMASE-RELATED"/>
    <property type="match status" value="1"/>
</dbReference>
<dbReference type="Gene3D" id="3.40.710.10">
    <property type="entry name" value="DD-peptidase/beta-lactamase superfamily"/>
    <property type="match status" value="1"/>
</dbReference>
<sequence length="455" mass="48630">MATKPPAAAGQQDERMADLTHLQSLLDSEATSLHVPGAAVGVLFDGAEHVLTTGVTSVDAPAPVTADTLFQIGSTTKTVTATVIMHLVEEGRLDLDGRVRTYLPGFRLADEAAAREVTIRHLLTHTGGFLGDIDDGESWGDGALADAIKVYERLPQLFAPGTLASYSNAGFRLLGRVIEVVCGEPYESVVGRVVLQPLGMRDSFFFPWDAATRPHAVGHVVREDGAHVAHTWGLFRDAMAEGGLASSVRDQLRYAAFHLGLGGERPVNAATRELMRAEHVAVGVPWSGVGLPWLLDEQGGVRLVTHGGNIGNVQLSTFVLAPEHGFAVTTLTNSGPGKVLGKRVTDWCLEHLLDAKPEEVRLTVRDPAPEYAGGYDAGQWVFEVDENLVARFVLTPELVAAGVEGMPDMALALVEGGDDVTLAADPRRAVGRFLRDDAGEISFLHLGGRAARRIR</sequence>
<dbReference type="SUPFAM" id="SSF56601">
    <property type="entry name" value="beta-lactamase/transpeptidase-like"/>
    <property type="match status" value="1"/>
</dbReference>
<accession>A0A7W8A4F3</accession>
<evidence type="ECO:0000313" key="3">
    <source>
        <dbReference type="Proteomes" id="UP000568380"/>
    </source>
</evidence>
<dbReference type="Proteomes" id="UP000568380">
    <property type="component" value="Unassembled WGS sequence"/>
</dbReference>
<proteinExistence type="predicted"/>
<keyword evidence="3" id="KW-1185">Reference proteome</keyword>
<dbReference type="RefSeq" id="WP_221340741.1">
    <property type="nucleotide sequence ID" value="NZ_JACHIN010000006.1"/>
</dbReference>
<dbReference type="Pfam" id="PF00144">
    <property type="entry name" value="Beta-lactamase"/>
    <property type="match status" value="1"/>
</dbReference>
<dbReference type="InterPro" id="IPR012338">
    <property type="entry name" value="Beta-lactam/transpept-like"/>
</dbReference>
<comment type="caution">
    <text evidence="2">The sequence shown here is derived from an EMBL/GenBank/DDBJ whole genome shotgun (WGS) entry which is preliminary data.</text>
</comment>
<dbReference type="AlphaFoldDB" id="A0A7W8A4F3"/>
<organism evidence="2 3">
    <name type="scientific">Nonomuraea endophytica</name>
    <dbReference type="NCBI Taxonomy" id="714136"/>
    <lineage>
        <taxon>Bacteria</taxon>
        <taxon>Bacillati</taxon>
        <taxon>Actinomycetota</taxon>
        <taxon>Actinomycetes</taxon>
        <taxon>Streptosporangiales</taxon>
        <taxon>Streptosporangiaceae</taxon>
        <taxon>Nonomuraea</taxon>
    </lineage>
</organism>
<name>A0A7W8A4F3_9ACTN</name>
<dbReference type="PANTHER" id="PTHR43283:SF3">
    <property type="entry name" value="BETA-LACTAMASE FAMILY PROTEIN (AFU_ORTHOLOGUE AFUA_5G07500)"/>
    <property type="match status" value="1"/>
</dbReference>
<dbReference type="InterPro" id="IPR001466">
    <property type="entry name" value="Beta-lactam-related"/>
</dbReference>
<feature type="domain" description="Beta-lactamase-related" evidence="1">
    <location>
        <begin position="26"/>
        <end position="337"/>
    </location>
</feature>
<dbReference type="EMBL" id="JACHIN010000006">
    <property type="protein sequence ID" value="MBB5079333.1"/>
    <property type="molecule type" value="Genomic_DNA"/>
</dbReference>